<evidence type="ECO:0000256" key="1">
    <source>
        <dbReference type="ARBA" id="ARBA00022515"/>
    </source>
</evidence>
<comment type="catalytic activity">
    <reaction evidence="12">
        <text>Couples ATP hydrolysis with the unwinding of duplex DNA by translocating in the 3'-5' direction.</text>
        <dbReference type="EC" id="5.6.2.4"/>
    </reaction>
</comment>
<dbReference type="InterPro" id="IPR001650">
    <property type="entry name" value="Helicase_C-like"/>
</dbReference>
<sequence length="833" mass="95245">MEFNKENTKDRLFADILLPLPLPRPFTYRIPDTEREKVNIGSRVIVQFGKKRILTGIIVKVHSIEPDVYEAKDIIEILDDAPSVNAFQLKLFEWMAEYYMCHPGEVLNAALPSGLKVSSESKIQLNPNFEDLEEKIPFADKELLIIEMLEKKEALTFDEVSLIVGKKSGSSLIKSLIKKNRIIVFEEVKEKFTPKIIKKVRLCPPYDQKGNMQELFIKLEKKPKQTDLLLKYIKLTGFLENPDKNTTGINKNLLIEESSLSPFTSLVKAGFFEEYEIVVSRFEEDDEESKYAEVRLSETQQSAKDSILEQFGEKEAVLLHGITGSGKTEIYIELIKNVLSGGSQVLYLLPEIALTTQIVQRLRKIFGDKMGIYHSKFSDNERVETWRGIISGRFSFVVGVRSSIFLPFDNLGLIIIDEEHETSYKQHDPAPRYHARDTALMLARMHHSKTLLGSATPSVESYFQAVNKKWGLVELTQRFGNAKLPQLIAVDVRKEKRDRKLHGDFTGLLTQQIEKSLHERNQVILFQNRRGYAPYISCEDCGHIPKCDNCAVSLTYHLYHKELRCHYCGSHESIPTRCEACGSNKIKTVGLGTEKIEDDIKLLFPDAVTQRMDLDTTRKKNSYQKIIEDFQNNKIDILVGTQMVTKGLDFDRVNLVGILDADSLIHFPDFRAHEKAFQTFTQVSGRAGRREKAGTVILQTSSINHPVIGKLLQQDYSGFFNTEISEREKFHYPPFYRLISITFKDPDAGIASKGADRLFGKLKYFIPKEQILGPEQPLINKIRNYYLEEIILKFERNKANLPAIKFKIKEAIEKVLAETAFKNSIIVCDVDPV</sequence>
<dbReference type="RefSeq" id="WP_045463187.1">
    <property type="nucleotide sequence ID" value="NZ_BBLT01000004.1"/>
</dbReference>
<dbReference type="GO" id="GO:0005524">
    <property type="term" value="F:ATP binding"/>
    <property type="evidence" value="ECO:0007669"/>
    <property type="project" value="UniProtKB-UniRule"/>
</dbReference>
<organism evidence="15 16">
    <name type="scientific">Sporocytophaga myxococcoides</name>
    <dbReference type="NCBI Taxonomy" id="153721"/>
    <lineage>
        <taxon>Bacteria</taxon>
        <taxon>Pseudomonadati</taxon>
        <taxon>Bacteroidota</taxon>
        <taxon>Cytophagia</taxon>
        <taxon>Cytophagales</taxon>
        <taxon>Cytophagaceae</taxon>
        <taxon>Sporocytophaga</taxon>
    </lineage>
</organism>
<evidence type="ECO:0000256" key="9">
    <source>
        <dbReference type="ARBA" id="ARBA00023125"/>
    </source>
</evidence>
<dbReference type="Pfam" id="PF17764">
    <property type="entry name" value="PriA_3primeBD"/>
    <property type="match status" value="1"/>
</dbReference>
<keyword evidence="5 12" id="KW-0378">Hydrolase</keyword>
<feature type="binding site" evidence="12">
    <location>
        <position position="565"/>
    </location>
    <ligand>
        <name>Zn(2+)</name>
        <dbReference type="ChEBI" id="CHEBI:29105"/>
        <label>2</label>
    </ligand>
</feature>
<dbReference type="eggNOG" id="COG1198">
    <property type="taxonomic scope" value="Bacteria"/>
</dbReference>
<dbReference type="Gene3D" id="3.40.1440.60">
    <property type="entry name" value="PriA, 3(prime) DNA-binding domain"/>
    <property type="match status" value="1"/>
</dbReference>
<protein>
    <recommendedName>
        <fullName evidence="12">Replication restart protein PriA</fullName>
    </recommendedName>
    <alternativeName>
        <fullName evidence="12">ATP-dependent DNA helicase PriA</fullName>
        <ecNumber evidence="12">5.6.2.4</ecNumber>
    </alternativeName>
    <alternativeName>
        <fullName evidence="12">DNA 3'-5' helicase PriA</fullName>
    </alternativeName>
</protein>
<dbReference type="GO" id="GO:0006302">
    <property type="term" value="P:double-strand break repair"/>
    <property type="evidence" value="ECO:0007669"/>
    <property type="project" value="InterPro"/>
</dbReference>
<dbReference type="Pfam" id="PF18074">
    <property type="entry name" value="PriA_C"/>
    <property type="match status" value="1"/>
</dbReference>
<dbReference type="OrthoDB" id="9759544at2"/>
<dbReference type="InterPro" id="IPR041222">
    <property type="entry name" value="PriA_3primeBD"/>
</dbReference>
<dbReference type="PANTHER" id="PTHR30580">
    <property type="entry name" value="PRIMOSOMAL PROTEIN N"/>
    <property type="match status" value="1"/>
</dbReference>
<comment type="caution">
    <text evidence="15">The sequence shown here is derived from an EMBL/GenBank/DDBJ whole genome shotgun (WGS) entry which is preliminary data.</text>
</comment>
<evidence type="ECO:0000313" key="16">
    <source>
        <dbReference type="Proteomes" id="UP000030185"/>
    </source>
</evidence>
<evidence type="ECO:0000256" key="3">
    <source>
        <dbReference type="ARBA" id="ARBA00022723"/>
    </source>
</evidence>
<keyword evidence="9 12" id="KW-0238">DNA-binding</keyword>
<dbReference type="SUPFAM" id="SSF52540">
    <property type="entry name" value="P-loop containing nucleoside triphosphate hydrolases"/>
    <property type="match status" value="1"/>
</dbReference>
<feature type="binding site" evidence="12">
    <location>
        <position position="578"/>
    </location>
    <ligand>
        <name>Zn(2+)</name>
        <dbReference type="ChEBI" id="CHEBI:29105"/>
        <label>1</label>
    </ligand>
</feature>
<dbReference type="NCBIfam" id="TIGR00595">
    <property type="entry name" value="priA"/>
    <property type="match status" value="1"/>
</dbReference>
<dbReference type="FunFam" id="3.40.1440.60:FF:000001">
    <property type="entry name" value="Primosomal protein N"/>
    <property type="match status" value="1"/>
</dbReference>
<dbReference type="STRING" id="153721.MYP_2351"/>
<dbReference type="Gene3D" id="3.40.50.300">
    <property type="entry name" value="P-loop containing nucleotide triphosphate hydrolases"/>
    <property type="match status" value="2"/>
</dbReference>
<dbReference type="Pfam" id="PF18319">
    <property type="entry name" value="Zn_ribbon_PriA"/>
    <property type="match status" value="1"/>
</dbReference>
<dbReference type="Proteomes" id="UP000030185">
    <property type="component" value="Unassembled WGS sequence"/>
</dbReference>
<evidence type="ECO:0000256" key="5">
    <source>
        <dbReference type="ARBA" id="ARBA00022801"/>
    </source>
</evidence>
<dbReference type="AlphaFoldDB" id="A0A098LGA4"/>
<proteinExistence type="inferred from homology"/>
<dbReference type="InterPro" id="IPR005259">
    <property type="entry name" value="PriA"/>
</dbReference>
<evidence type="ECO:0000256" key="2">
    <source>
        <dbReference type="ARBA" id="ARBA00022705"/>
    </source>
</evidence>
<feature type="binding site" evidence="12">
    <location>
        <position position="568"/>
    </location>
    <ligand>
        <name>Zn(2+)</name>
        <dbReference type="ChEBI" id="CHEBI:29105"/>
        <label>2</label>
    </ligand>
</feature>
<dbReference type="Pfam" id="PF00270">
    <property type="entry name" value="DEAD"/>
    <property type="match status" value="1"/>
</dbReference>
<comment type="similarity">
    <text evidence="12">Belongs to the helicase family. PriA subfamily.</text>
</comment>
<keyword evidence="3 12" id="KW-0479">Metal-binding</keyword>
<dbReference type="GO" id="GO:0016887">
    <property type="term" value="F:ATP hydrolysis activity"/>
    <property type="evidence" value="ECO:0007669"/>
    <property type="project" value="RHEA"/>
</dbReference>
<dbReference type="FunFam" id="3.40.50.300:FF:000489">
    <property type="entry name" value="Primosome assembly protein PriA"/>
    <property type="match status" value="1"/>
</dbReference>
<comment type="function">
    <text evidence="12">Initiates the restart of stalled replication forks, which reloads the replicative helicase on sites other than the origin of replication. Recognizes and binds to abandoned replication forks and remodels them to uncover a helicase loading site. Promotes assembly of the primosome at these replication forks.</text>
</comment>
<dbReference type="GO" id="GO:0006270">
    <property type="term" value="P:DNA replication initiation"/>
    <property type="evidence" value="ECO:0007669"/>
    <property type="project" value="TreeGrafter"/>
</dbReference>
<dbReference type="InterPro" id="IPR011545">
    <property type="entry name" value="DEAD/DEAH_box_helicase_dom"/>
</dbReference>
<dbReference type="PANTHER" id="PTHR30580:SF0">
    <property type="entry name" value="PRIMOSOMAL PROTEIN N"/>
    <property type="match status" value="1"/>
</dbReference>
<dbReference type="SMART" id="SM00487">
    <property type="entry name" value="DEXDc"/>
    <property type="match status" value="1"/>
</dbReference>
<dbReference type="EMBL" id="BBLT01000004">
    <property type="protein sequence ID" value="GAL85123.1"/>
    <property type="molecule type" value="Genomic_DNA"/>
</dbReference>
<dbReference type="GO" id="GO:0043138">
    <property type="term" value="F:3'-5' DNA helicase activity"/>
    <property type="evidence" value="ECO:0007669"/>
    <property type="project" value="UniProtKB-EC"/>
</dbReference>
<feature type="binding site" evidence="12">
    <location>
        <position position="581"/>
    </location>
    <ligand>
        <name>Zn(2+)</name>
        <dbReference type="ChEBI" id="CHEBI:29105"/>
        <label>1</label>
    </ligand>
</feature>
<dbReference type="InterPro" id="IPR027417">
    <property type="entry name" value="P-loop_NTPase"/>
</dbReference>
<dbReference type="InterPro" id="IPR041236">
    <property type="entry name" value="PriA_C"/>
</dbReference>
<evidence type="ECO:0000256" key="4">
    <source>
        <dbReference type="ARBA" id="ARBA00022741"/>
    </source>
</evidence>
<accession>A0A098LGA4</accession>
<keyword evidence="7 12" id="KW-0862">Zinc</keyword>
<evidence type="ECO:0000256" key="7">
    <source>
        <dbReference type="ARBA" id="ARBA00022833"/>
    </source>
</evidence>
<dbReference type="GO" id="GO:0006269">
    <property type="term" value="P:DNA replication, synthesis of primer"/>
    <property type="evidence" value="ECO:0007669"/>
    <property type="project" value="UniProtKB-KW"/>
</dbReference>
<reference evidence="15 16" key="1">
    <citation type="submission" date="2014-09" db="EMBL/GenBank/DDBJ databases">
        <title>Sporocytophaga myxococcoides PG-01 genome sequencing.</title>
        <authorList>
            <person name="Liu L."/>
            <person name="Gao P.J."/>
            <person name="Chen G.J."/>
            <person name="Wang L.S."/>
        </authorList>
    </citation>
    <scope>NUCLEOTIDE SEQUENCE [LARGE SCALE GENOMIC DNA]</scope>
    <source>
        <strain evidence="15 16">PG-01</strain>
    </source>
</reference>
<dbReference type="CDD" id="cd17929">
    <property type="entry name" value="DEXHc_priA"/>
    <property type="match status" value="1"/>
</dbReference>
<feature type="domain" description="Helicase C-terminal" evidence="14">
    <location>
        <begin position="508"/>
        <end position="730"/>
    </location>
</feature>
<dbReference type="GO" id="GO:0006310">
    <property type="term" value="P:DNA recombination"/>
    <property type="evidence" value="ECO:0007669"/>
    <property type="project" value="InterPro"/>
</dbReference>
<dbReference type="GO" id="GO:0008270">
    <property type="term" value="F:zinc ion binding"/>
    <property type="evidence" value="ECO:0007669"/>
    <property type="project" value="UniProtKB-UniRule"/>
</dbReference>
<evidence type="ECO:0000256" key="10">
    <source>
        <dbReference type="ARBA" id="ARBA00023235"/>
    </source>
</evidence>
<keyword evidence="4 12" id="KW-0547">Nucleotide-binding</keyword>
<keyword evidence="6 12" id="KW-0347">Helicase</keyword>
<dbReference type="CDD" id="cd18804">
    <property type="entry name" value="SF2_C_priA"/>
    <property type="match status" value="1"/>
</dbReference>
<keyword evidence="2 12" id="KW-0235">DNA replication</keyword>
<feature type="binding site" evidence="12">
    <location>
        <position position="547"/>
    </location>
    <ligand>
        <name>Zn(2+)</name>
        <dbReference type="ChEBI" id="CHEBI:29105"/>
        <label>2</label>
    </ligand>
</feature>
<evidence type="ECO:0000313" key="15">
    <source>
        <dbReference type="EMBL" id="GAL85123.1"/>
    </source>
</evidence>
<dbReference type="HAMAP" id="MF_00983">
    <property type="entry name" value="PriA"/>
    <property type="match status" value="1"/>
</dbReference>
<dbReference type="GO" id="GO:0003677">
    <property type="term" value="F:DNA binding"/>
    <property type="evidence" value="ECO:0007669"/>
    <property type="project" value="UniProtKB-UniRule"/>
</dbReference>
<dbReference type="SMART" id="SM00490">
    <property type="entry name" value="HELICc"/>
    <property type="match status" value="1"/>
</dbReference>
<dbReference type="InterPro" id="IPR042115">
    <property type="entry name" value="PriA_3primeBD_sf"/>
</dbReference>
<evidence type="ECO:0000256" key="11">
    <source>
        <dbReference type="ARBA" id="ARBA00048988"/>
    </source>
</evidence>
<dbReference type="GO" id="GO:1990077">
    <property type="term" value="C:primosome complex"/>
    <property type="evidence" value="ECO:0007669"/>
    <property type="project" value="UniProtKB-UniRule"/>
</dbReference>
<dbReference type="InterPro" id="IPR014001">
    <property type="entry name" value="Helicase_ATP-bd"/>
</dbReference>
<comment type="subunit">
    <text evidence="12">Component of the replication restart primosome.</text>
</comment>
<evidence type="ECO:0000256" key="12">
    <source>
        <dbReference type="HAMAP-Rule" id="MF_00983"/>
    </source>
</evidence>
<dbReference type="PROSITE" id="PS51192">
    <property type="entry name" value="HELICASE_ATP_BIND_1"/>
    <property type="match status" value="1"/>
</dbReference>
<feature type="domain" description="Helicase ATP-binding" evidence="13">
    <location>
        <begin position="308"/>
        <end position="475"/>
    </location>
</feature>
<comment type="catalytic activity">
    <reaction evidence="11 12">
        <text>ATP + H2O = ADP + phosphate + H(+)</text>
        <dbReference type="Rhea" id="RHEA:13065"/>
        <dbReference type="ChEBI" id="CHEBI:15377"/>
        <dbReference type="ChEBI" id="CHEBI:15378"/>
        <dbReference type="ChEBI" id="CHEBI:30616"/>
        <dbReference type="ChEBI" id="CHEBI:43474"/>
        <dbReference type="ChEBI" id="CHEBI:456216"/>
        <dbReference type="EC" id="5.6.2.4"/>
    </reaction>
</comment>
<dbReference type="InterPro" id="IPR040498">
    <property type="entry name" value="PriA_CRR"/>
</dbReference>
<keyword evidence="8 12" id="KW-0067">ATP-binding</keyword>
<keyword evidence="1 12" id="KW-0639">Primosome</keyword>
<evidence type="ECO:0000256" key="6">
    <source>
        <dbReference type="ARBA" id="ARBA00022806"/>
    </source>
</evidence>
<comment type="cofactor">
    <cofactor evidence="12">
        <name>Zn(2+)</name>
        <dbReference type="ChEBI" id="CHEBI:29105"/>
    </cofactor>
    <text evidence="12">Binds 2 zinc ions per subunit.</text>
</comment>
<gene>
    <name evidence="12" type="primary">priA</name>
    <name evidence="15" type="ORF">MYP_2351</name>
</gene>
<keyword evidence="16" id="KW-1185">Reference proteome</keyword>
<keyword evidence="10 12" id="KW-0413">Isomerase</keyword>
<dbReference type="EC" id="5.6.2.4" evidence="12"/>
<dbReference type="PROSITE" id="PS51194">
    <property type="entry name" value="HELICASE_CTER"/>
    <property type="match status" value="1"/>
</dbReference>
<feature type="binding site" evidence="12">
    <location>
        <position position="550"/>
    </location>
    <ligand>
        <name>Zn(2+)</name>
        <dbReference type="ChEBI" id="CHEBI:29105"/>
        <label>2</label>
    </ligand>
</feature>
<evidence type="ECO:0000259" key="14">
    <source>
        <dbReference type="PROSITE" id="PS51194"/>
    </source>
</evidence>
<name>A0A098LGA4_9BACT</name>
<evidence type="ECO:0000259" key="13">
    <source>
        <dbReference type="PROSITE" id="PS51192"/>
    </source>
</evidence>
<dbReference type="Pfam" id="PF00271">
    <property type="entry name" value="Helicase_C"/>
    <property type="match status" value="1"/>
</dbReference>
<feature type="binding site" evidence="12">
    <location>
        <position position="541"/>
    </location>
    <ligand>
        <name>Zn(2+)</name>
        <dbReference type="ChEBI" id="CHEBI:29105"/>
        <label>1</label>
    </ligand>
</feature>
<feature type="binding site" evidence="12">
    <location>
        <position position="538"/>
    </location>
    <ligand>
        <name>Zn(2+)</name>
        <dbReference type="ChEBI" id="CHEBI:29105"/>
        <label>1</label>
    </ligand>
</feature>
<evidence type="ECO:0000256" key="8">
    <source>
        <dbReference type="ARBA" id="ARBA00022840"/>
    </source>
</evidence>